<accession>A0A4Q0VPS7</accession>
<protein>
    <submittedName>
        <fullName evidence="1">DUF1292 domain-containing protein</fullName>
    </submittedName>
</protein>
<evidence type="ECO:0000313" key="1">
    <source>
        <dbReference type="EMBL" id="RXI97897.1"/>
    </source>
</evidence>
<name>A0A4Q0VPS7_9BACI</name>
<organism evidence="1 2">
    <name type="scientific">Anaerobacillus alkaliphilus</name>
    <dbReference type="NCBI Taxonomy" id="1548597"/>
    <lineage>
        <taxon>Bacteria</taxon>
        <taxon>Bacillati</taxon>
        <taxon>Bacillota</taxon>
        <taxon>Bacilli</taxon>
        <taxon>Bacillales</taxon>
        <taxon>Bacillaceae</taxon>
        <taxon>Anaerobacillus</taxon>
    </lineage>
</organism>
<comment type="caution">
    <text evidence="1">The sequence shown here is derived from an EMBL/GenBank/DDBJ whole genome shotgun (WGS) entry which is preliminary data.</text>
</comment>
<dbReference type="InterPro" id="IPR009711">
    <property type="entry name" value="UPF0473"/>
</dbReference>
<dbReference type="RefSeq" id="WP_129079261.1">
    <property type="nucleotide sequence ID" value="NZ_QOUX01000046.1"/>
</dbReference>
<evidence type="ECO:0000313" key="2">
    <source>
        <dbReference type="Proteomes" id="UP000290649"/>
    </source>
</evidence>
<dbReference type="Pfam" id="PF06949">
    <property type="entry name" value="DUF1292"/>
    <property type="match status" value="1"/>
</dbReference>
<dbReference type="AlphaFoldDB" id="A0A4Q0VPS7"/>
<dbReference type="Proteomes" id="UP000290649">
    <property type="component" value="Unassembled WGS sequence"/>
</dbReference>
<keyword evidence="2" id="KW-1185">Reference proteome</keyword>
<dbReference type="OrthoDB" id="2974502at2"/>
<dbReference type="EMBL" id="QOUX01000046">
    <property type="protein sequence ID" value="RXI97897.1"/>
    <property type="molecule type" value="Genomic_DNA"/>
</dbReference>
<proteinExistence type="predicted"/>
<sequence>MAVEIGEELLFGDEGSEEKYEVIYTCELNDKHYLLAALSEELNREETEPEIIGFTYTEDEEGTLFYDEIDENEWPEVEAKFNSYLEELEQEE</sequence>
<reference evidence="1 2" key="1">
    <citation type="journal article" date="2019" name="Int. J. Syst. Evol. Microbiol.">
        <title>Anaerobacillus alkaliphilus sp. nov., a novel alkaliphilic and moderately halophilic bacterium.</title>
        <authorList>
            <person name="Borsodi A.K."/>
            <person name="Aszalos J.M."/>
            <person name="Bihari P."/>
            <person name="Nagy I."/>
            <person name="Schumann P."/>
            <person name="Sproer C."/>
            <person name="Kovacs A.L."/>
            <person name="Boka K."/>
            <person name="Dobosy P."/>
            <person name="Ovari M."/>
            <person name="Szili-Kovacs T."/>
            <person name="Toth E."/>
        </authorList>
    </citation>
    <scope>NUCLEOTIDE SEQUENCE [LARGE SCALE GENOMIC DNA]</scope>
    <source>
        <strain evidence="1 2">B16-10</strain>
    </source>
</reference>
<gene>
    <name evidence="1" type="ORF">DS745_16205</name>
</gene>